<evidence type="ECO:0000256" key="1">
    <source>
        <dbReference type="SAM" id="Phobius"/>
    </source>
</evidence>
<feature type="domain" description="Lipoprotein-associated type-17" evidence="2">
    <location>
        <begin position="41"/>
        <end position="120"/>
    </location>
</feature>
<organism evidence="3 4">
    <name type="scientific">Metamycoplasma faucium</name>
    <dbReference type="NCBI Taxonomy" id="56142"/>
    <lineage>
        <taxon>Bacteria</taxon>
        <taxon>Bacillati</taxon>
        <taxon>Mycoplasmatota</taxon>
        <taxon>Mycoplasmoidales</taxon>
        <taxon>Metamycoplasmataceae</taxon>
        <taxon>Metamycoplasma</taxon>
    </lineage>
</organism>
<evidence type="ECO:0000259" key="2">
    <source>
        <dbReference type="Pfam" id="PF04200"/>
    </source>
</evidence>
<dbReference type="Proteomes" id="UP001622612">
    <property type="component" value="Chromosome"/>
</dbReference>
<dbReference type="Gene3D" id="3.60.10.10">
    <property type="entry name" value="Endonuclease/exonuclease/phosphatase"/>
    <property type="match status" value="1"/>
</dbReference>
<keyword evidence="1" id="KW-1133">Transmembrane helix</keyword>
<gene>
    <name evidence="3" type="ORF">LQ356_02295</name>
</gene>
<dbReference type="Pfam" id="PF04200">
    <property type="entry name" value="Lipoprotein_17"/>
    <property type="match status" value="5"/>
</dbReference>
<dbReference type="RefSeq" id="WP_405311228.1">
    <property type="nucleotide sequence ID" value="NZ_CP088155.1"/>
</dbReference>
<sequence length="832" mass="94093">MKNKRKNIYLMSLVMVGGVTSVLTLPSLSCNNIEQEILKYINNIIEDLEIDAPLYKYAKDVTKDDLKFKGFNKNDWEIDKENLSVIKNGKTSILIRYRLKHKTKKNVFSKMVSRIITGFKLDSEENIDEDNINKIAQDVKFDYIGSTPKTDVYPAALRDIHFKAKGFEFKKYRCEIVDIEANNKTGSVLIKYKLINKNNNKESIEFLKSIKGFKSEGAIPQEDIDNLAQKTILDYDGNKANVYATSVLNNKITAKNYDESKYDFIIESIENKNDELGSLIVKYKLRNKITSSESKVWSKIIEGFRIKQNNENIDEIASNVSLDADHSKLPSQIKNDDIFASNYDSSLFDFKLISITNVNDINGSLVVNYQLINKKTNKKSAIISKPLDKFAKSPIQNINEIAKNINVFYKGNSQDKLPSEVNDLEFEGSNFDKNKYKLEIMSLTNVNDKNGTLEVKYRLRTIDNSEISSIFSKVVSGFKKDNNSSPNPLTKSKVRLAHWNVCNFGDGAITENQAKAKAIASVIHNQKYDVVGLTELDGLNVAPHLADLLNEIERKNHTGNVWKYVNGDYSQGPGSSPSQAPSGDKAASFIYKENIVRPKPFKDGKIGKFYDGTYFENKFGTSGTYASEYKRPPFCVRWESVLNGLKHVDFTFGISHFDGPGVKAEGERGVKVGRKTIGSLEANEAWNIKNMFKWLKDQTDGDDDLIFQGDTNIPKGSADDAFGLNSNEKMILDESSENYSSLGKSIGKYAQPYDKIIHSSNLNASNGKVYKLWDFPKQDIFQWATIKSLDQWKNWCTENSKPYGSTTHALYNYVSDHCPISYDLELDSSDTK</sequence>
<name>A0ABZ2TKP5_9BACT</name>
<dbReference type="SUPFAM" id="SSF56219">
    <property type="entry name" value="DNase I-like"/>
    <property type="match status" value="1"/>
</dbReference>
<keyword evidence="4" id="KW-1185">Reference proteome</keyword>
<feature type="domain" description="Lipoprotein-associated type-17" evidence="2">
    <location>
        <begin position="225"/>
        <end position="305"/>
    </location>
</feature>
<dbReference type="InterPro" id="IPR036691">
    <property type="entry name" value="Endo/exonu/phosph_ase_sf"/>
</dbReference>
<feature type="domain" description="Lipoprotein-associated type-17" evidence="2">
    <location>
        <begin position="165"/>
        <end position="215"/>
    </location>
</feature>
<dbReference type="NCBIfam" id="NF045851">
    <property type="entry name" value="mem_nucl_MnuA"/>
    <property type="match status" value="1"/>
</dbReference>
<feature type="transmembrane region" description="Helical" evidence="1">
    <location>
        <begin position="7"/>
        <end position="28"/>
    </location>
</feature>
<accession>A0ABZ2TKP5</accession>
<reference evidence="3" key="1">
    <citation type="submission" date="2021-11" db="EMBL/GenBank/DDBJ databases">
        <title>The first genome sequence of unculturable Mycoplasma faucium obtained by de novo assembly of metagenomic reads.</title>
        <authorList>
            <person name="Sabat A.J."/>
            <person name="Bathoorn E."/>
            <person name="Akkerboom V."/>
            <person name="Friedrich A.W."/>
        </authorList>
    </citation>
    <scope>NUCLEOTIDE SEQUENCE [LARGE SCALE GENOMIC DNA]</scope>
    <source>
        <strain evidence="3">UMCG-MFM1</strain>
    </source>
</reference>
<proteinExistence type="predicted"/>
<evidence type="ECO:0000313" key="4">
    <source>
        <dbReference type="Proteomes" id="UP001622612"/>
    </source>
</evidence>
<keyword evidence="1" id="KW-0812">Transmembrane</keyword>
<keyword evidence="1" id="KW-0472">Membrane</keyword>
<feature type="domain" description="Lipoprotein-associated type-17" evidence="2">
    <location>
        <begin position="398"/>
        <end position="480"/>
    </location>
</feature>
<feature type="domain" description="Lipoprotein-associated type-17" evidence="2">
    <location>
        <begin position="313"/>
        <end position="382"/>
    </location>
</feature>
<dbReference type="EMBL" id="CP088155">
    <property type="protein sequence ID" value="WYM97029.1"/>
    <property type="molecule type" value="Genomic_DNA"/>
</dbReference>
<dbReference type="InterPro" id="IPR007326">
    <property type="entry name" value="Lipoprotein-assoc_dom"/>
</dbReference>
<evidence type="ECO:0000313" key="3">
    <source>
        <dbReference type="EMBL" id="WYM97029.1"/>
    </source>
</evidence>
<protein>
    <recommendedName>
        <fullName evidence="2">Lipoprotein-associated type-17 domain-containing protein</fullName>
    </recommendedName>
</protein>